<name>A0AAX3H3T3_CLODI</name>
<keyword evidence="12" id="KW-0963">Cytoplasm</keyword>
<dbReference type="NCBIfam" id="TIGR02152">
    <property type="entry name" value="D_ribokin_bact"/>
    <property type="match status" value="1"/>
</dbReference>
<feature type="binding site" evidence="12">
    <location>
        <position position="273"/>
    </location>
    <ligand>
        <name>K(+)</name>
        <dbReference type="ChEBI" id="CHEBI:29103"/>
    </ligand>
</feature>
<dbReference type="SUPFAM" id="SSF53613">
    <property type="entry name" value="Ribokinase-like"/>
    <property type="match status" value="1"/>
</dbReference>
<feature type="binding site" evidence="12">
    <location>
        <begin position="39"/>
        <end position="43"/>
    </location>
    <ligand>
        <name>substrate</name>
    </ligand>
</feature>
<keyword evidence="4 12" id="KW-0808">Transferase</keyword>
<keyword evidence="6 12" id="KW-0547">Nucleotide-binding</keyword>
<dbReference type="GO" id="GO:0005829">
    <property type="term" value="C:cytosol"/>
    <property type="evidence" value="ECO:0007669"/>
    <property type="project" value="TreeGrafter"/>
</dbReference>
<comment type="caution">
    <text evidence="14">The sequence shown here is derived from an EMBL/GenBank/DDBJ whole genome shotgun (WGS) entry which is preliminary data.</text>
</comment>
<dbReference type="InterPro" id="IPR029056">
    <property type="entry name" value="Ribokinase-like"/>
</dbReference>
<keyword evidence="5 12" id="KW-0479">Metal-binding</keyword>
<dbReference type="Proteomes" id="UP000346772">
    <property type="component" value="Unassembled WGS sequence"/>
</dbReference>
<comment type="function">
    <text evidence="12">Catalyzes the phosphorylation of ribose at O-5 in a reaction requiring ATP and magnesium. The resulting D-ribose-5-phosphate can then be used either for sythesis of nucleotides, histidine, and tryptophan, or as a component of the pentose phosphate pathway.</text>
</comment>
<dbReference type="Gene3D" id="3.40.1190.20">
    <property type="match status" value="1"/>
</dbReference>
<sequence length="297" mass="32499">MGNIVVIGSVNMDMVCSVDKRPEKGETVLGNSFFTSPGGKGANQAISASKLGANVKMISCVGEDSLGEELIRNFRTNKVDYSLVSRNKHKSSGVAVITLCENDNSIVVVPGTNELVDIELIKKNEEEIKNADIVLLQLEIPLKTINYVVNFCFENRINVLLNPAPAIKLDEDIIEKVTYLTPNEHEYKIVFDTNEEIEEVLKKYPNKLVITEGKNGARFYDGNEVKHVSCISVDVQDTTGAGDTFNGALAVAITEGKNLYTAVEYAVVVSGLSVTKLGAQSGMPYKEEVEKYLNNNK</sequence>
<evidence type="ECO:0000256" key="5">
    <source>
        <dbReference type="ARBA" id="ARBA00022723"/>
    </source>
</evidence>
<comment type="similarity">
    <text evidence="12">Belongs to the carbohydrate kinase PfkB family. Ribokinase subfamily.</text>
</comment>
<comment type="activity regulation">
    <text evidence="12">Activated by a monovalent cation that binds near, but not in, the active site. The most likely occupant of the site in vivo is potassium. Ion binding induces a conformational change that may alter substrate affinity.</text>
</comment>
<feature type="active site" description="Proton acceptor" evidence="12">
    <location>
        <position position="243"/>
    </location>
</feature>
<dbReference type="InterPro" id="IPR011877">
    <property type="entry name" value="Ribokinase"/>
</dbReference>
<gene>
    <name evidence="12 14" type="primary">rbsK</name>
    <name evidence="14" type="ORF">SAMEA1710456_03352</name>
</gene>
<dbReference type="Pfam" id="PF00294">
    <property type="entry name" value="PfkB"/>
    <property type="match status" value="1"/>
</dbReference>
<dbReference type="HAMAP" id="MF_01987">
    <property type="entry name" value="Ribokinase"/>
    <property type="match status" value="1"/>
</dbReference>
<evidence type="ECO:0000256" key="2">
    <source>
        <dbReference type="ARBA" id="ARBA00012035"/>
    </source>
</evidence>
<evidence type="ECO:0000256" key="9">
    <source>
        <dbReference type="ARBA" id="ARBA00022842"/>
    </source>
</evidence>
<evidence type="ECO:0000256" key="8">
    <source>
        <dbReference type="ARBA" id="ARBA00022840"/>
    </source>
</evidence>
<dbReference type="EMBL" id="CAADAT010000027">
    <property type="protein sequence ID" value="VFD55808.1"/>
    <property type="molecule type" value="Genomic_DNA"/>
</dbReference>
<feature type="binding site" evidence="12">
    <location>
        <position position="139"/>
    </location>
    <ligand>
        <name>substrate</name>
    </ligand>
</feature>
<proteinExistence type="inferred from homology"/>
<organism evidence="14 15">
    <name type="scientific">Clostridioides difficile</name>
    <name type="common">Peptoclostridium difficile</name>
    <dbReference type="NCBI Taxonomy" id="1496"/>
    <lineage>
        <taxon>Bacteria</taxon>
        <taxon>Bacillati</taxon>
        <taxon>Bacillota</taxon>
        <taxon>Clostridia</taxon>
        <taxon>Peptostreptococcales</taxon>
        <taxon>Peptostreptococcaceae</taxon>
        <taxon>Clostridioides</taxon>
    </lineage>
</organism>
<feature type="binding site" evidence="12">
    <location>
        <position position="239"/>
    </location>
    <ligand>
        <name>K(+)</name>
        <dbReference type="ChEBI" id="CHEBI:29103"/>
    </ligand>
</feature>
<dbReference type="InterPro" id="IPR002139">
    <property type="entry name" value="Ribo/fructo_kinase"/>
</dbReference>
<comment type="subcellular location">
    <subcellularLocation>
        <location evidence="12">Cytoplasm</location>
    </subcellularLocation>
</comment>
<evidence type="ECO:0000256" key="12">
    <source>
        <dbReference type="HAMAP-Rule" id="MF_01987"/>
    </source>
</evidence>
<evidence type="ECO:0000259" key="13">
    <source>
        <dbReference type="Pfam" id="PF00294"/>
    </source>
</evidence>
<evidence type="ECO:0000256" key="6">
    <source>
        <dbReference type="ARBA" id="ARBA00022741"/>
    </source>
</evidence>
<evidence type="ECO:0000313" key="15">
    <source>
        <dbReference type="Proteomes" id="UP000346772"/>
    </source>
</evidence>
<feature type="binding site" evidence="12">
    <location>
        <position position="183"/>
    </location>
    <ligand>
        <name>ATP</name>
        <dbReference type="ChEBI" id="CHEBI:30616"/>
    </ligand>
</feature>
<evidence type="ECO:0000256" key="11">
    <source>
        <dbReference type="ARBA" id="ARBA00023277"/>
    </source>
</evidence>
<dbReference type="GO" id="GO:0046872">
    <property type="term" value="F:metal ion binding"/>
    <property type="evidence" value="ECO:0007669"/>
    <property type="project" value="UniProtKB-KW"/>
</dbReference>
<dbReference type="EC" id="2.7.1.15" evidence="2 12"/>
<evidence type="ECO:0000256" key="4">
    <source>
        <dbReference type="ARBA" id="ARBA00022679"/>
    </source>
</evidence>
<feature type="binding site" evidence="12">
    <location>
        <begin position="11"/>
        <end position="13"/>
    </location>
    <ligand>
        <name>substrate</name>
    </ligand>
</feature>
<keyword evidence="11 12" id="KW-0119">Carbohydrate metabolism</keyword>
<protein>
    <recommendedName>
        <fullName evidence="3 12">Ribokinase</fullName>
        <shortName evidence="12">RK</shortName>
        <ecNumber evidence="2 12">2.7.1.15</ecNumber>
    </recommendedName>
</protein>
<dbReference type="InterPro" id="IPR011611">
    <property type="entry name" value="PfkB_dom"/>
</dbReference>
<dbReference type="PROSITE" id="PS00584">
    <property type="entry name" value="PFKB_KINASES_2"/>
    <property type="match status" value="1"/>
</dbReference>
<dbReference type="GO" id="GO:0004747">
    <property type="term" value="F:ribokinase activity"/>
    <property type="evidence" value="ECO:0007669"/>
    <property type="project" value="UniProtKB-UniRule"/>
</dbReference>
<keyword evidence="8 12" id="KW-0067">ATP-binding</keyword>
<dbReference type="GO" id="GO:0005524">
    <property type="term" value="F:ATP binding"/>
    <property type="evidence" value="ECO:0007669"/>
    <property type="project" value="UniProtKB-UniRule"/>
</dbReference>
<comment type="subunit">
    <text evidence="12">Homodimer.</text>
</comment>
<feature type="binding site" evidence="12">
    <location>
        <position position="276"/>
    </location>
    <ligand>
        <name>K(+)</name>
        <dbReference type="ChEBI" id="CHEBI:29103"/>
    </ligand>
</feature>
<evidence type="ECO:0000256" key="3">
    <source>
        <dbReference type="ARBA" id="ARBA00016943"/>
    </source>
</evidence>
<evidence type="ECO:0000313" key="14">
    <source>
        <dbReference type="EMBL" id="VFD55808.1"/>
    </source>
</evidence>
<comment type="cofactor">
    <cofactor evidence="12">
        <name>Mg(2+)</name>
        <dbReference type="ChEBI" id="CHEBI:18420"/>
    </cofactor>
    <text evidence="12">Requires a divalent cation, most likely magnesium in vivo, as an electrophilic catalyst to aid phosphoryl group transfer. It is the chelate of the metal and the nucleotide that is the actual substrate.</text>
</comment>
<dbReference type="GO" id="GO:0019303">
    <property type="term" value="P:D-ribose catabolic process"/>
    <property type="evidence" value="ECO:0007669"/>
    <property type="project" value="UniProtKB-UniRule"/>
</dbReference>
<comment type="catalytic activity">
    <reaction evidence="12">
        <text>D-ribose + ATP = D-ribose 5-phosphate + ADP + H(+)</text>
        <dbReference type="Rhea" id="RHEA:13697"/>
        <dbReference type="ChEBI" id="CHEBI:15378"/>
        <dbReference type="ChEBI" id="CHEBI:30616"/>
        <dbReference type="ChEBI" id="CHEBI:47013"/>
        <dbReference type="ChEBI" id="CHEBI:78346"/>
        <dbReference type="ChEBI" id="CHEBI:456216"/>
        <dbReference type="EC" id="2.7.1.15"/>
    </reaction>
</comment>
<feature type="binding site" evidence="12">
    <location>
        <begin position="242"/>
        <end position="243"/>
    </location>
    <ligand>
        <name>ATP</name>
        <dbReference type="ChEBI" id="CHEBI:30616"/>
    </ligand>
</feature>
<feature type="binding site" evidence="12">
    <location>
        <begin position="211"/>
        <end position="216"/>
    </location>
    <ligand>
        <name>ATP</name>
        <dbReference type="ChEBI" id="CHEBI:30616"/>
    </ligand>
</feature>
<feature type="binding site" evidence="12">
    <location>
        <position position="237"/>
    </location>
    <ligand>
        <name>K(+)</name>
        <dbReference type="ChEBI" id="CHEBI:29103"/>
    </ligand>
</feature>
<dbReference type="PANTHER" id="PTHR10584:SF166">
    <property type="entry name" value="RIBOKINASE"/>
    <property type="match status" value="1"/>
</dbReference>
<dbReference type="AlphaFoldDB" id="A0AAX3H3T3"/>
<comment type="pathway">
    <text evidence="12">Carbohydrate metabolism; D-ribose degradation; D-ribose 5-phosphate from beta-D-ribopyranose: step 2/2.</text>
</comment>
<evidence type="ECO:0000256" key="7">
    <source>
        <dbReference type="ARBA" id="ARBA00022777"/>
    </source>
</evidence>
<dbReference type="RefSeq" id="WP_003421061.1">
    <property type="nucleotide sequence ID" value="NZ_BEHB01000026.1"/>
</dbReference>
<evidence type="ECO:0000256" key="1">
    <source>
        <dbReference type="ARBA" id="ARBA00005380"/>
    </source>
</evidence>
<feature type="domain" description="Carbohydrate kinase PfkB" evidence="13">
    <location>
        <begin position="2"/>
        <end position="284"/>
    </location>
</feature>
<keyword evidence="7 12" id="KW-0418">Kinase</keyword>
<dbReference type="InterPro" id="IPR002173">
    <property type="entry name" value="Carboh/pur_kinase_PfkB_CS"/>
</dbReference>
<dbReference type="PANTHER" id="PTHR10584">
    <property type="entry name" value="SUGAR KINASE"/>
    <property type="match status" value="1"/>
</dbReference>
<reference evidence="14 15" key="1">
    <citation type="submission" date="2019-02" db="EMBL/GenBank/DDBJ databases">
        <authorList>
            <consortium name="Pathogen Informatics"/>
        </authorList>
    </citation>
    <scope>NUCLEOTIDE SEQUENCE [LARGE SCALE GENOMIC DNA]</scope>
    <source>
        <strain evidence="14 15">078GUE027</strain>
    </source>
</reference>
<comment type="caution">
    <text evidence="12">Lacks conserved residue(s) required for the propagation of feature annotation.</text>
</comment>
<keyword evidence="10 12" id="KW-0630">Potassium</keyword>
<feature type="binding site" evidence="12">
    <location>
        <position position="243"/>
    </location>
    <ligand>
        <name>substrate</name>
    </ligand>
</feature>
<dbReference type="PRINTS" id="PR00990">
    <property type="entry name" value="RIBOKINASE"/>
</dbReference>
<comment type="similarity">
    <text evidence="1">Belongs to the carbohydrate kinase pfkB family.</text>
</comment>
<keyword evidence="9 12" id="KW-0460">Magnesium</keyword>
<dbReference type="CDD" id="cd01174">
    <property type="entry name" value="ribokinase"/>
    <property type="match status" value="1"/>
</dbReference>
<accession>A0AAX3H3T3</accession>
<feature type="binding site" evidence="12">
    <location>
        <position position="278"/>
    </location>
    <ligand>
        <name>K(+)</name>
        <dbReference type="ChEBI" id="CHEBI:29103"/>
    </ligand>
</feature>
<evidence type="ECO:0000256" key="10">
    <source>
        <dbReference type="ARBA" id="ARBA00022958"/>
    </source>
</evidence>